<dbReference type="InterPro" id="IPR036388">
    <property type="entry name" value="WH-like_DNA-bd_sf"/>
</dbReference>
<organism evidence="2">
    <name type="scientific">mine drainage metagenome</name>
    <dbReference type="NCBI Taxonomy" id="410659"/>
    <lineage>
        <taxon>unclassified sequences</taxon>
        <taxon>metagenomes</taxon>
        <taxon>ecological metagenomes</taxon>
    </lineage>
</organism>
<reference evidence="2" key="1">
    <citation type="submission" date="2013-08" db="EMBL/GenBank/DDBJ databases">
        <authorList>
            <person name="Mendez C."/>
            <person name="Richter M."/>
            <person name="Ferrer M."/>
            <person name="Sanchez J."/>
        </authorList>
    </citation>
    <scope>NUCLEOTIDE SEQUENCE</scope>
</reference>
<dbReference type="InterPro" id="IPR036390">
    <property type="entry name" value="WH_DNA-bd_sf"/>
</dbReference>
<protein>
    <submittedName>
        <fullName evidence="2">PadR family transcriptional regulator</fullName>
    </submittedName>
</protein>
<dbReference type="PANTHER" id="PTHR43252:SF5">
    <property type="entry name" value="TRANSCRIPTIONAL REGULATOR, PADR-LIKE FAMILY"/>
    <property type="match status" value="1"/>
</dbReference>
<feature type="domain" description="Transcription regulator PadR N-terminal" evidence="1">
    <location>
        <begin position="18"/>
        <end position="69"/>
    </location>
</feature>
<evidence type="ECO:0000259" key="1">
    <source>
        <dbReference type="Pfam" id="PF03551"/>
    </source>
</evidence>
<accession>T0YEE2</accession>
<dbReference type="Gene3D" id="1.10.10.10">
    <property type="entry name" value="Winged helix-like DNA-binding domain superfamily/Winged helix DNA-binding domain"/>
    <property type="match status" value="1"/>
</dbReference>
<dbReference type="PANTHER" id="PTHR43252">
    <property type="entry name" value="TRANSCRIPTIONAL REGULATOR YQJI"/>
    <property type="match status" value="1"/>
</dbReference>
<dbReference type="InterPro" id="IPR005149">
    <property type="entry name" value="Tscrpt_reg_PadR_N"/>
</dbReference>
<comment type="caution">
    <text evidence="2">The sequence shown here is derived from an EMBL/GenBank/DDBJ whole genome shotgun (WGS) entry which is preliminary data.</text>
</comment>
<name>T0YEE2_9ZZZZ</name>
<evidence type="ECO:0000313" key="2">
    <source>
        <dbReference type="EMBL" id="EQD30202.1"/>
    </source>
</evidence>
<gene>
    <name evidence="2" type="ORF">B1B_18522</name>
</gene>
<sequence>MWGVRRGHKHPRGLRYWVLQILARSPRTGAEILQDMDTATHGWWRPSPGSIYPLLEQLTGEGLIEKRPDGRYQLTERLRSSPWGYGGFAGPLPRTPEEAVRELSGFVAYLEDLRRSDPIGFQEQLPRLTDLLERLRRLTS</sequence>
<dbReference type="AlphaFoldDB" id="T0YEE2"/>
<reference evidence="2" key="2">
    <citation type="journal article" date="2014" name="ISME J.">
        <title>Microbial stratification in low pH oxic and suboxic macroscopic growths along an acid mine drainage.</title>
        <authorList>
            <person name="Mendez-Garcia C."/>
            <person name="Mesa V."/>
            <person name="Sprenger R.R."/>
            <person name="Richter M."/>
            <person name="Diez M.S."/>
            <person name="Solano J."/>
            <person name="Bargiela R."/>
            <person name="Golyshina O.V."/>
            <person name="Manteca A."/>
            <person name="Ramos J.L."/>
            <person name="Gallego J.R."/>
            <person name="Llorente I."/>
            <person name="Martins Dos Santos V.A."/>
            <person name="Jensen O.N."/>
            <person name="Pelaez A.I."/>
            <person name="Sanchez J."/>
            <person name="Ferrer M."/>
        </authorList>
    </citation>
    <scope>NUCLEOTIDE SEQUENCE</scope>
</reference>
<dbReference type="Pfam" id="PF03551">
    <property type="entry name" value="PadR"/>
    <property type="match status" value="1"/>
</dbReference>
<dbReference type="EMBL" id="AUZY01012399">
    <property type="protein sequence ID" value="EQD30202.1"/>
    <property type="molecule type" value="Genomic_DNA"/>
</dbReference>
<dbReference type="SUPFAM" id="SSF46785">
    <property type="entry name" value="Winged helix' DNA-binding domain"/>
    <property type="match status" value="1"/>
</dbReference>
<proteinExistence type="predicted"/>